<feature type="region of interest" description="Disordered" evidence="1">
    <location>
        <begin position="71"/>
        <end position="103"/>
    </location>
</feature>
<proteinExistence type="predicted"/>
<dbReference type="EMBL" id="LS974618">
    <property type="protein sequence ID" value="CAG7892726.1"/>
    <property type="molecule type" value="Genomic_DNA"/>
</dbReference>
<protein>
    <submittedName>
        <fullName evidence="2">Uncharacterized protein</fullName>
    </submittedName>
</protein>
<dbReference type="Gramene" id="A02p16780.2_BraZ1">
    <property type="protein sequence ID" value="A02p16780.2_BraZ1.CDS"/>
    <property type="gene ID" value="A02g16780.2_BraZ1"/>
</dbReference>
<evidence type="ECO:0000256" key="1">
    <source>
        <dbReference type="SAM" id="MobiDB-lite"/>
    </source>
</evidence>
<evidence type="ECO:0000313" key="2">
    <source>
        <dbReference type="EMBL" id="CAG7892726.1"/>
    </source>
</evidence>
<dbReference type="AlphaFoldDB" id="A0A8D9H4Q5"/>
<sequence>MGKESECFVIVRPSLQTQANIYNTIRHLSNDGYKQLVSFSSSSENSIPEVSISPNSNKTFNLSSIIPSNHTEVETTQPIPSPVTEMEANPPPIPSPPPPISSPPPPAPIWTFGVLDANGVMSDDFEVGDFEDEAIEDSRNKTEILELRVNVFFAHAKHNPQPNHSRLATSLRI</sequence>
<dbReference type="Proteomes" id="UP000694005">
    <property type="component" value="Chromosome A02"/>
</dbReference>
<gene>
    <name evidence="2" type="ORF">BRAPAZ1V2_A02P16780.2</name>
</gene>
<accession>A0A8D9H4Q5</accession>
<feature type="compositionally biased region" description="Pro residues" evidence="1">
    <location>
        <begin position="89"/>
        <end position="103"/>
    </location>
</feature>
<name>A0A8D9H4Q5_BRACM</name>
<evidence type="ECO:0000313" key="3">
    <source>
        <dbReference type="Proteomes" id="UP000694005"/>
    </source>
</evidence>
<reference evidence="2 3" key="1">
    <citation type="submission" date="2021-07" db="EMBL/GenBank/DDBJ databases">
        <authorList>
            <consortium name="Genoscope - CEA"/>
            <person name="William W."/>
        </authorList>
    </citation>
    <scope>NUCLEOTIDE SEQUENCE [LARGE SCALE GENOMIC DNA]</scope>
</reference>
<organism evidence="2 3">
    <name type="scientific">Brassica campestris</name>
    <name type="common">Field mustard</name>
    <dbReference type="NCBI Taxonomy" id="3711"/>
    <lineage>
        <taxon>Eukaryota</taxon>
        <taxon>Viridiplantae</taxon>
        <taxon>Streptophyta</taxon>
        <taxon>Embryophyta</taxon>
        <taxon>Tracheophyta</taxon>
        <taxon>Spermatophyta</taxon>
        <taxon>Magnoliopsida</taxon>
        <taxon>eudicotyledons</taxon>
        <taxon>Gunneridae</taxon>
        <taxon>Pentapetalae</taxon>
        <taxon>rosids</taxon>
        <taxon>malvids</taxon>
        <taxon>Brassicales</taxon>
        <taxon>Brassicaceae</taxon>
        <taxon>Brassiceae</taxon>
        <taxon>Brassica</taxon>
    </lineage>
</organism>